<dbReference type="EMBL" id="JH921459">
    <property type="protein sequence ID" value="EKD12334.1"/>
    <property type="molecule type" value="Genomic_DNA"/>
</dbReference>
<comment type="function">
    <text evidence="1">Component of the EKC/KEOPS complex that is required for the formation of a threonylcarbamoyl group on adenosine at position 37 (t(6)A37) in tRNAs that read codons beginning with adenine. The complex is probably involved in the transfer of the threonylcarbamoyl moiety of threonylcarbamoyl-AMP (TC-AMP) to the N6 group of A37. BUD32 has ATPase activity in the context of the EKC/KEOPS complex and likely plays a supporting role to the catalytic subunit KAE1. The EKC/KEOPS complex also promotes both telomere uncapping and telomere elongation. The complex is required for efficient recruitment of transcriptional coactivators.</text>
</comment>
<accession>K1XIM4</accession>
<dbReference type="AlphaFoldDB" id="K1XIM4"/>
<protein>
    <recommendedName>
        <fullName evidence="6">EKC/KEOPS complex subunit BUD32</fullName>
        <ecNumber evidence="4">2.7.11.1</ecNumber>
    </recommendedName>
    <alternativeName>
        <fullName evidence="8 9">Atypical Serine/threonine protein kinase BUD32</fullName>
    </alternativeName>
    <alternativeName>
        <fullName evidence="5">EKC/KEOPS complex subunit bud32</fullName>
    </alternativeName>
</protein>
<dbReference type="PROSITE" id="PS00107">
    <property type="entry name" value="PROTEIN_KINASE_ATP"/>
    <property type="match status" value="1"/>
</dbReference>
<evidence type="ECO:0000256" key="10">
    <source>
        <dbReference type="ARBA" id="ARBA00047899"/>
    </source>
</evidence>
<keyword evidence="12" id="KW-0547">Nucleotide-binding</keyword>
<dbReference type="eggNOG" id="KOG3957">
    <property type="taxonomic scope" value="Eukaryota"/>
</dbReference>
<evidence type="ECO:0000256" key="9">
    <source>
        <dbReference type="ARBA" id="ARBA00033194"/>
    </source>
</evidence>
<comment type="catalytic activity">
    <reaction evidence="10">
        <text>L-threonyl-[protein] + ATP = O-phospho-L-threonyl-[protein] + ADP + H(+)</text>
        <dbReference type="Rhea" id="RHEA:46608"/>
        <dbReference type="Rhea" id="RHEA-COMP:11060"/>
        <dbReference type="Rhea" id="RHEA-COMP:11605"/>
        <dbReference type="ChEBI" id="CHEBI:15378"/>
        <dbReference type="ChEBI" id="CHEBI:30013"/>
        <dbReference type="ChEBI" id="CHEBI:30616"/>
        <dbReference type="ChEBI" id="CHEBI:61977"/>
        <dbReference type="ChEBI" id="CHEBI:456216"/>
        <dbReference type="EC" id="2.7.11.1"/>
    </reaction>
</comment>
<dbReference type="SMART" id="SM00220">
    <property type="entry name" value="S_TKc"/>
    <property type="match status" value="1"/>
</dbReference>
<dbReference type="InterPro" id="IPR050483">
    <property type="entry name" value="CoA-transferase_III_domain"/>
</dbReference>
<dbReference type="PANTHER" id="PTHR48207">
    <property type="entry name" value="SUCCINATE--HYDROXYMETHYLGLUTARATE COA-TRANSFERASE"/>
    <property type="match status" value="1"/>
</dbReference>
<feature type="binding site" evidence="12">
    <location>
        <position position="458"/>
    </location>
    <ligand>
        <name>ATP</name>
        <dbReference type="ChEBI" id="CHEBI:30616"/>
    </ligand>
</feature>
<organism evidence="15 16">
    <name type="scientific">Marssonina brunnea f. sp. multigermtubi (strain MB_m1)</name>
    <name type="common">Marssonina leaf spot fungus</name>
    <dbReference type="NCBI Taxonomy" id="1072389"/>
    <lineage>
        <taxon>Eukaryota</taxon>
        <taxon>Fungi</taxon>
        <taxon>Dikarya</taxon>
        <taxon>Ascomycota</taxon>
        <taxon>Pezizomycotina</taxon>
        <taxon>Leotiomycetes</taxon>
        <taxon>Helotiales</taxon>
        <taxon>Drepanopezizaceae</taxon>
        <taxon>Drepanopeziza</taxon>
    </lineage>
</organism>
<dbReference type="SUPFAM" id="SSF56112">
    <property type="entry name" value="Protein kinase-like (PK-like)"/>
    <property type="match status" value="1"/>
</dbReference>
<dbReference type="Gene3D" id="3.30.1540.10">
    <property type="entry name" value="formyl-coa transferase, domain 3"/>
    <property type="match status" value="1"/>
</dbReference>
<dbReference type="InterPro" id="IPR008266">
    <property type="entry name" value="Tyr_kinase_AS"/>
</dbReference>
<dbReference type="PROSITE" id="PS00109">
    <property type="entry name" value="PROTEIN_KINASE_TYR"/>
    <property type="match status" value="1"/>
</dbReference>
<evidence type="ECO:0000256" key="3">
    <source>
        <dbReference type="ARBA" id="ARBA00011534"/>
    </source>
</evidence>
<evidence type="ECO:0000256" key="5">
    <source>
        <dbReference type="ARBA" id="ARBA00013948"/>
    </source>
</evidence>
<dbReference type="Gene3D" id="3.40.50.10540">
    <property type="entry name" value="Crotonobetainyl-coa:carnitine coa-transferase, domain 1"/>
    <property type="match status" value="2"/>
</dbReference>
<keyword evidence="16" id="KW-1185">Reference proteome</keyword>
<dbReference type="HOGENOM" id="CLU_305447_0_0_1"/>
<comment type="catalytic activity">
    <reaction evidence="11">
        <text>L-seryl-[protein] + ATP = O-phospho-L-seryl-[protein] + ADP + H(+)</text>
        <dbReference type="Rhea" id="RHEA:17989"/>
        <dbReference type="Rhea" id="RHEA-COMP:9863"/>
        <dbReference type="Rhea" id="RHEA-COMP:11604"/>
        <dbReference type="ChEBI" id="CHEBI:15378"/>
        <dbReference type="ChEBI" id="CHEBI:29999"/>
        <dbReference type="ChEBI" id="CHEBI:30616"/>
        <dbReference type="ChEBI" id="CHEBI:83421"/>
        <dbReference type="ChEBI" id="CHEBI:456216"/>
        <dbReference type="EC" id="2.7.11.1"/>
    </reaction>
</comment>
<dbReference type="KEGG" id="mbe:MBM_09509"/>
<dbReference type="InParanoid" id="K1XIM4"/>
<evidence type="ECO:0000256" key="7">
    <source>
        <dbReference type="ARBA" id="ARBA00022679"/>
    </source>
</evidence>
<dbReference type="PANTHER" id="PTHR48207:SF3">
    <property type="entry name" value="SUCCINATE--HYDROXYMETHYLGLUTARATE COA-TRANSFERASE"/>
    <property type="match status" value="1"/>
</dbReference>
<evidence type="ECO:0000313" key="16">
    <source>
        <dbReference type="Proteomes" id="UP000006753"/>
    </source>
</evidence>
<evidence type="ECO:0000256" key="11">
    <source>
        <dbReference type="ARBA" id="ARBA00048679"/>
    </source>
</evidence>
<dbReference type="InterPro" id="IPR023606">
    <property type="entry name" value="CoA-Trfase_III_dom_1_sf"/>
</dbReference>
<comment type="similarity">
    <text evidence="2">Belongs to the CoA-transferase III family.</text>
</comment>
<dbReference type="GO" id="GO:0005739">
    <property type="term" value="C:mitochondrion"/>
    <property type="evidence" value="ECO:0007669"/>
    <property type="project" value="TreeGrafter"/>
</dbReference>
<feature type="compositionally biased region" description="Low complexity" evidence="13">
    <location>
        <begin position="854"/>
        <end position="872"/>
    </location>
</feature>
<reference evidence="15 16" key="1">
    <citation type="journal article" date="2012" name="BMC Genomics">
        <title>Sequencing the genome of Marssonina brunnea reveals fungus-poplar co-evolution.</title>
        <authorList>
            <person name="Zhu S."/>
            <person name="Cao Y.-Z."/>
            <person name="Jiang C."/>
            <person name="Tan B.-Y."/>
            <person name="Wang Z."/>
            <person name="Feng S."/>
            <person name="Zhang L."/>
            <person name="Su X.-H."/>
            <person name="Brejova B."/>
            <person name="Vinar T."/>
            <person name="Xu M."/>
            <person name="Wang M.-X."/>
            <person name="Zhang S.-G."/>
            <person name="Huang M.-R."/>
            <person name="Wu R."/>
            <person name="Zhou Y."/>
        </authorList>
    </citation>
    <scope>NUCLEOTIDE SEQUENCE [LARGE SCALE GENOMIC DNA]</scope>
    <source>
        <strain evidence="15 16">MB_m1</strain>
    </source>
</reference>
<feature type="domain" description="Protein kinase" evidence="14">
    <location>
        <begin position="429"/>
        <end position="967"/>
    </location>
</feature>
<dbReference type="Pfam" id="PF00069">
    <property type="entry name" value="Pkinase"/>
    <property type="match status" value="2"/>
</dbReference>
<dbReference type="InterPro" id="IPR017441">
    <property type="entry name" value="Protein_kinase_ATP_BS"/>
</dbReference>
<evidence type="ECO:0000256" key="12">
    <source>
        <dbReference type="PROSITE-ProRule" id="PRU10141"/>
    </source>
</evidence>
<dbReference type="InterPro" id="IPR000719">
    <property type="entry name" value="Prot_kinase_dom"/>
</dbReference>
<keyword evidence="12" id="KW-0067">ATP-binding</keyword>
<evidence type="ECO:0000313" key="15">
    <source>
        <dbReference type="EMBL" id="EKD12334.1"/>
    </source>
</evidence>
<evidence type="ECO:0000256" key="6">
    <source>
        <dbReference type="ARBA" id="ARBA00019973"/>
    </source>
</evidence>
<dbReference type="GO" id="GO:0004674">
    <property type="term" value="F:protein serine/threonine kinase activity"/>
    <property type="evidence" value="ECO:0007669"/>
    <property type="project" value="UniProtKB-EC"/>
</dbReference>
<dbReference type="STRING" id="1072389.K1XIM4"/>
<dbReference type="Pfam" id="PF02515">
    <property type="entry name" value="CoA_transf_3"/>
    <property type="match status" value="2"/>
</dbReference>
<evidence type="ECO:0000256" key="1">
    <source>
        <dbReference type="ARBA" id="ARBA00003747"/>
    </source>
</evidence>
<evidence type="ECO:0000259" key="14">
    <source>
        <dbReference type="PROSITE" id="PS50011"/>
    </source>
</evidence>
<evidence type="ECO:0000256" key="13">
    <source>
        <dbReference type="SAM" id="MobiDB-lite"/>
    </source>
</evidence>
<evidence type="ECO:0000256" key="4">
    <source>
        <dbReference type="ARBA" id="ARBA00012513"/>
    </source>
</evidence>
<dbReference type="SUPFAM" id="SSF89796">
    <property type="entry name" value="CoA-transferase family III (CaiB/BaiF)"/>
    <property type="match status" value="1"/>
</dbReference>
<keyword evidence="7" id="KW-0808">Transferase</keyword>
<dbReference type="Gene3D" id="1.10.510.10">
    <property type="entry name" value="Transferase(Phosphotransferase) domain 1"/>
    <property type="match status" value="1"/>
</dbReference>
<dbReference type="GO" id="GO:0047369">
    <property type="term" value="F:succinate-hydroxymethylglutarate CoA-transferase activity"/>
    <property type="evidence" value="ECO:0007669"/>
    <property type="project" value="TreeGrafter"/>
</dbReference>
<dbReference type="PROSITE" id="PS50011">
    <property type="entry name" value="PROTEIN_KINASE_DOM"/>
    <property type="match status" value="1"/>
</dbReference>
<dbReference type="InterPro" id="IPR044855">
    <property type="entry name" value="CoA-Trfase_III_dom3_sf"/>
</dbReference>
<dbReference type="GO" id="GO:0005524">
    <property type="term" value="F:ATP binding"/>
    <property type="evidence" value="ECO:0007669"/>
    <property type="project" value="UniProtKB-UniRule"/>
</dbReference>
<dbReference type="OrthoDB" id="5979581at2759"/>
<gene>
    <name evidence="15" type="ORF">MBM_09509</name>
</gene>
<sequence length="971" mass="106137">MSFSIPSRSLARASRVLPRSNGSCFTACSLQRRTLADVSGDNMTLPLKGYKVLDMTRVLAGPYCTQILGDLGAEVIKVEHPTRGDDTRAWGPPYAKYIEGSGRDGAGESAYFLAVNRNKKSLGLSFQHKSGVEVLHRLAAESDILVENYLPGSLKKYGMDFETLSKINPRLIYASITGYGQTGPYSNRAGYDVMVEAEFGLMHITGSRDGPPVKVGVAVTDLTTGLYTSNSIMAAIIARARTASIVPYQSYKTKDGDILFGGGNDRLFGILSDGLGHPEWKNDPRFAINAQRVTNRIELDGSIEAITKTKTTKEWLDVFEGSGMPYAAVNDVQGTLNHEHILARGMVQEMEHEACGPIRMVNTPVKYSESKPSIRSVPPMLGEHTDEILRDNLGLSKSEIEALKAEGVNYRPGGFHPVHLDDVFKKGRYIVIHKLGHGGFATVWLGRDTVRKRYVALKILAARLSRDCPEVEILRRLKKSEDHKGKAYVMSLLDHFWIDGPNGRHLCVVSEVGGPSIKQFNNCPGFASGTRRLKGVVARKVALQAAEGLAYIHSTGIVHGDFTAANILLQLANIDEWSVDEIHERLGKPQTQALHRASSQAHGYTGPEYTVTAINMKLVDSRWLSGQVIIIDFGIAFMEEQSSTDIGTPKNYRAPEFNFKGPRSISSDIWALGCTIFEIRTGSCLFQYRGSPTRDQMLVTTVKIMGKLPAMWWDKWEAGRTWYDVEIQSGGQLVDIVAGTLFQEIMKIGIHDGNPETSHPTFRDLGFGEDNVIEHESLKRKHSSSEKHLNTTDGLVALVEELTTSEAEGIVADLDKRSPESSHHEKKNSGTGSSNKSKSGDAPGSPNQKSGNANSGLSNSKSGDGSGSSNAKSGEKSISSEGIPTGPARNLGATIGSALGIMDGKEERQPHRNDVAEPVINGELLEPSGTVITVVEALALENLLRKAMQFRPENRESAAELAKHDWFYKEF</sequence>
<feature type="region of interest" description="Disordered" evidence="13">
    <location>
        <begin position="811"/>
        <end position="891"/>
    </location>
</feature>
<dbReference type="InterPro" id="IPR011009">
    <property type="entry name" value="Kinase-like_dom_sf"/>
</dbReference>
<name>K1XIM4_MARBU</name>
<dbReference type="EC" id="2.7.11.1" evidence="4"/>
<dbReference type="InterPro" id="IPR003673">
    <property type="entry name" value="CoA-Trfase_fam_III"/>
</dbReference>
<proteinExistence type="inferred from homology"/>
<evidence type="ECO:0000256" key="2">
    <source>
        <dbReference type="ARBA" id="ARBA00008383"/>
    </source>
</evidence>
<feature type="compositionally biased region" description="Basic and acidic residues" evidence="13">
    <location>
        <begin position="813"/>
        <end position="823"/>
    </location>
</feature>
<evidence type="ECO:0000256" key="8">
    <source>
        <dbReference type="ARBA" id="ARBA00030980"/>
    </source>
</evidence>
<comment type="subunit">
    <text evidence="3">Component of the EKC/KEOPS complex composed of at least BUD32, CGI121, GON7, KAE1 and PCC1; the whole complex dimerizes.</text>
</comment>
<dbReference type="Gene3D" id="3.30.200.20">
    <property type="entry name" value="Phosphorylase Kinase, domain 1"/>
    <property type="match status" value="1"/>
</dbReference>
<dbReference type="eggNOG" id="KOG1290">
    <property type="taxonomic scope" value="Eukaryota"/>
</dbReference>
<dbReference type="Proteomes" id="UP000006753">
    <property type="component" value="Unassembled WGS sequence"/>
</dbReference>